<protein>
    <submittedName>
        <fullName evidence="2">Uncharacterized protein</fullName>
    </submittedName>
</protein>
<feature type="region of interest" description="Disordered" evidence="1">
    <location>
        <begin position="1"/>
        <end position="96"/>
    </location>
</feature>
<gene>
    <name evidence="2" type="ORF">MVEN_01422200</name>
</gene>
<proteinExistence type="predicted"/>
<feature type="region of interest" description="Disordered" evidence="1">
    <location>
        <begin position="109"/>
        <end position="175"/>
    </location>
</feature>
<dbReference type="AlphaFoldDB" id="A0A8H6XZ24"/>
<feature type="compositionally biased region" description="Acidic residues" evidence="1">
    <location>
        <begin position="163"/>
        <end position="175"/>
    </location>
</feature>
<feature type="compositionally biased region" description="Acidic residues" evidence="1">
    <location>
        <begin position="118"/>
        <end position="154"/>
    </location>
</feature>
<name>A0A8H6XZ24_9AGAR</name>
<evidence type="ECO:0000313" key="2">
    <source>
        <dbReference type="EMBL" id="KAF7349011.1"/>
    </source>
</evidence>
<feature type="compositionally biased region" description="Basic residues" evidence="1">
    <location>
        <begin position="56"/>
        <end position="65"/>
    </location>
</feature>
<keyword evidence="3" id="KW-1185">Reference proteome</keyword>
<evidence type="ECO:0000256" key="1">
    <source>
        <dbReference type="SAM" id="MobiDB-lite"/>
    </source>
</evidence>
<dbReference type="EMBL" id="JACAZI010000011">
    <property type="protein sequence ID" value="KAF7349011.1"/>
    <property type="molecule type" value="Genomic_DNA"/>
</dbReference>
<organism evidence="2 3">
    <name type="scientific">Mycena venus</name>
    <dbReference type="NCBI Taxonomy" id="2733690"/>
    <lineage>
        <taxon>Eukaryota</taxon>
        <taxon>Fungi</taxon>
        <taxon>Dikarya</taxon>
        <taxon>Basidiomycota</taxon>
        <taxon>Agaricomycotina</taxon>
        <taxon>Agaricomycetes</taxon>
        <taxon>Agaricomycetidae</taxon>
        <taxon>Agaricales</taxon>
        <taxon>Marasmiineae</taxon>
        <taxon>Mycenaceae</taxon>
        <taxon>Mycena</taxon>
    </lineage>
</organism>
<reference evidence="2" key="1">
    <citation type="submission" date="2020-05" db="EMBL/GenBank/DDBJ databases">
        <title>Mycena genomes resolve the evolution of fungal bioluminescence.</title>
        <authorList>
            <person name="Tsai I.J."/>
        </authorList>
    </citation>
    <scope>NUCLEOTIDE SEQUENCE</scope>
    <source>
        <strain evidence="2">CCC161011</strain>
    </source>
</reference>
<evidence type="ECO:0000313" key="3">
    <source>
        <dbReference type="Proteomes" id="UP000620124"/>
    </source>
</evidence>
<comment type="caution">
    <text evidence="2">The sequence shown here is derived from an EMBL/GenBank/DDBJ whole genome shotgun (WGS) entry which is preliminary data.</text>
</comment>
<feature type="compositionally biased region" description="Basic and acidic residues" evidence="1">
    <location>
        <begin position="10"/>
        <end position="19"/>
    </location>
</feature>
<sequence>MPIPRTLRWQNEREVKKTETGAVHRSLAQAPQNHLHFRHLPTPTPSSDAPAPPRQPKPHRAKPKSKPCTLLIAARHERRPNARSRHGEVFGEKLPQVLCDDDAYEYELSRAVFSDAGEREEEEEEGEGEGERDDGEGEEEELSELEDVEDDDEEPGRLRPADEDVDMVESEDGLE</sequence>
<dbReference type="Proteomes" id="UP000620124">
    <property type="component" value="Unassembled WGS sequence"/>
</dbReference>
<accession>A0A8H6XZ24</accession>